<keyword evidence="3" id="KW-1185">Reference proteome</keyword>
<dbReference type="RefSeq" id="YP_009842728.1">
    <property type="nucleotide sequence ID" value="NC_048743.1"/>
</dbReference>
<dbReference type="GeneID" id="55612989"/>
<accession>A0A3S9UQK2</accession>
<evidence type="ECO:0000256" key="1">
    <source>
        <dbReference type="SAM" id="MobiDB-lite"/>
    </source>
</evidence>
<dbReference type="Proteomes" id="UP000288363">
    <property type="component" value="Segment"/>
</dbReference>
<sequence>MAESKTPKAPLAGDVQATPKSVGPAAELSPEEQEAVRQSDKRDVSPRAAGPDTSGRRVRYIPYKGGTHVELRKGDFKQAFGIDHPTVQANFRNNVFTFEVGDGKRGTLSQEAADLLTEKFPTMFEYLDNGADQSEPEPAESK</sequence>
<evidence type="ECO:0000313" key="3">
    <source>
        <dbReference type="Proteomes" id="UP000288363"/>
    </source>
</evidence>
<protein>
    <submittedName>
        <fullName evidence="2">Uncharacterized protein</fullName>
    </submittedName>
</protein>
<dbReference type="EMBL" id="MK279909">
    <property type="protein sequence ID" value="AZS12566.1"/>
    <property type="molecule type" value="Genomic_DNA"/>
</dbReference>
<evidence type="ECO:0000313" key="2">
    <source>
        <dbReference type="EMBL" id="AZS12566.1"/>
    </source>
</evidence>
<organism evidence="2 3">
    <name type="scientific">Mycobacterium phage DrLupo</name>
    <dbReference type="NCBI Taxonomy" id="2499037"/>
    <lineage>
        <taxon>Viruses</taxon>
        <taxon>Duplodnaviria</taxon>
        <taxon>Heunggongvirae</taxon>
        <taxon>Uroviricota</taxon>
        <taxon>Caudoviricetes</taxon>
        <taxon>Barnyardvirus</taxon>
        <taxon>Barnyardvirus drlupo</taxon>
    </lineage>
</organism>
<dbReference type="KEGG" id="vg:55612989"/>
<feature type="region of interest" description="Disordered" evidence="1">
    <location>
        <begin position="1"/>
        <end position="59"/>
    </location>
</feature>
<proteinExistence type="predicted"/>
<reference evidence="2 3" key="1">
    <citation type="submission" date="2018-12" db="EMBL/GenBank/DDBJ databases">
        <authorList>
            <person name="Almail A."/>
            <person name="Dorhout K.E."/>
            <person name="Johnson J."/>
            <person name="Jorgensen H.J."/>
            <person name="Tolsma S."/>
            <person name="Garlena R.A."/>
            <person name="Russell D.A."/>
            <person name="Pope W.H."/>
            <person name="Jacobs-Sera D."/>
            <person name="Hatfull G.F."/>
        </authorList>
    </citation>
    <scope>NUCLEOTIDE SEQUENCE [LARGE SCALE GENOMIC DNA]</scope>
</reference>
<name>A0A3S9UQK2_9CAUD</name>
<feature type="compositionally biased region" description="Basic and acidic residues" evidence="1">
    <location>
        <begin position="34"/>
        <end position="45"/>
    </location>
</feature>
<gene>
    <name evidence="2" type="primary">30</name>
    <name evidence="2" type="ORF">SEA_DRLUPO_30</name>
</gene>